<dbReference type="Proteomes" id="UP000622653">
    <property type="component" value="Unassembled WGS sequence"/>
</dbReference>
<dbReference type="RefSeq" id="WP_194561893.1">
    <property type="nucleotide sequence ID" value="NZ_JADKPV010000001.1"/>
</dbReference>
<comment type="caution">
    <text evidence="1">The sequence shown here is derived from an EMBL/GenBank/DDBJ whole genome shotgun (WGS) entry which is preliminary data.</text>
</comment>
<accession>A0A8J7GKC3</accession>
<name>A0A8J7GKC3_9BACL</name>
<dbReference type="EMBL" id="JADKPV010000001">
    <property type="protein sequence ID" value="MBF4500453.1"/>
    <property type="molecule type" value="Genomic_DNA"/>
</dbReference>
<organism evidence="1 2">
    <name type="scientific">Savagea serpentis</name>
    <dbReference type="NCBI Taxonomy" id="2785297"/>
    <lineage>
        <taxon>Bacteria</taxon>
        <taxon>Bacillati</taxon>
        <taxon>Bacillota</taxon>
        <taxon>Bacilli</taxon>
        <taxon>Bacillales</taxon>
        <taxon>Caryophanaceae</taxon>
        <taxon>Savagea</taxon>
    </lineage>
</organism>
<gene>
    <name evidence="1" type="ORF">IRY55_03670</name>
</gene>
<dbReference type="AlphaFoldDB" id="A0A8J7GKC3"/>
<evidence type="ECO:0000313" key="1">
    <source>
        <dbReference type="EMBL" id="MBF4500453.1"/>
    </source>
</evidence>
<sequence>MFAAVGAQFLSHYLQSRRIKKEEYNSIYQELVFPFLPEVLIYYETHTNFRKGHDVTKDLNADELIESIRKKSQLGNIKLLIRYNELIRTDYFYDGRGDAKNIGVLRFFYEYLSDVLMILKRMKKDNDLTKSVEMIHKKYGIWILVSEEMGYEDATNVMSYDFLLDDNFYKEISQRKLNNLIADSTDSTDSTESHSKNRKVILKILLNEFSKDGELDVEVIRKLKESLVSNSEY</sequence>
<evidence type="ECO:0000313" key="2">
    <source>
        <dbReference type="Proteomes" id="UP000622653"/>
    </source>
</evidence>
<reference evidence="1" key="1">
    <citation type="submission" date="2020-11" db="EMBL/GenBank/DDBJ databases">
        <title>Multidrug resistant novel bacterium Savagea serpentis sp. nov., isolated from the scats of a vine snake (Ahaetulla nasuta).</title>
        <authorList>
            <person name="Venkata Ramana V."/>
            <person name="Vikas Patil S."/>
            <person name="Yogita Lugani V."/>
        </authorList>
    </citation>
    <scope>NUCLEOTIDE SEQUENCE</scope>
    <source>
        <strain evidence="1">SN6</strain>
    </source>
</reference>
<keyword evidence="2" id="KW-1185">Reference proteome</keyword>
<proteinExistence type="predicted"/>
<protein>
    <submittedName>
        <fullName evidence="1">Uncharacterized protein</fullName>
    </submittedName>
</protein>